<sequence>MDEANKESQAQAHSKHNTGAADLEKVTDFVEEKEISGDNLDNAITAILDKRKLEAEQKAELERRLASVKVKKEDVELICHEFEITKPKAERILKENSGDLRAALTALVNA</sequence>
<dbReference type="OrthoDB" id="285219at2759"/>
<dbReference type="InterPro" id="IPR052617">
    <property type="entry name" value="Huntingtin-int_K"/>
</dbReference>
<dbReference type="Proteomes" id="UP000276133">
    <property type="component" value="Unassembled WGS sequence"/>
</dbReference>
<dbReference type="InterPro" id="IPR044034">
    <property type="entry name" value="NAC-like_UBA"/>
</dbReference>
<dbReference type="Pfam" id="PF19026">
    <property type="entry name" value="UBA_HYPK"/>
    <property type="match status" value="1"/>
</dbReference>
<evidence type="ECO:0000259" key="3">
    <source>
        <dbReference type="Pfam" id="PF19026"/>
    </source>
</evidence>
<keyword evidence="5" id="KW-1185">Reference proteome</keyword>
<gene>
    <name evidence="4" type="ORF">BpHYR1_005186</name>
</gene>
<dbReference type="GO" id="GO:0050821">
    <property type="term" value="P:protein stabilization"/>
    <property type="evidence" value="ECO:0007669"/>
    <property type="project" value="TreeGrafter"/>
</dbReference>
<comment type="caution">
    <text evidence="4">The sequence shown here is derived from an EMBL/GenBank/DDBJ whole genome shotgun (WGS) entry which is preliminary data.</text>
</comment>
<evidence type="ECO:0000313" key="4">
    <source>
        <dbReference type="EMBL" id="RNA39275.1"/>
    </source>
</evidence>
<dbReference type="AlphaFoldDB" id="A0A3M7SU95"/>
<dbReference type="PANTHER" id="PTHR31184:SF2">
    <property type="entry name" value="HUNTINGTIN-INTERACTING PROTEIN K"/>
    <property type="match status" value="1"/>
</dbReference>
<name>A0A3M7SU95_BRAPC</name>
<dbReference type="EMBL" id="REGN01000771">
    <property type="protein sequence ID" value="RNA39275.1"/>
    <property type="molecule type" value="Genomic_DNA"/>
</dbReference>
<dbReference type="GO" id="GO:0043066">
    <property type="term" value="P:negative regulation of apoptotic process"/>
    <property type="evidence" value="ECO:0007669"/>
    <property type="project" value="TreeGrafter"/>
</dbReference>
<reference evidence="4 5" key="1">
    <citation type="journal article" date="2018" name="Sci. Rep.">
        <title>Genomic signatures of local adaptation to the degree of environmental predictability in rotifers.</title>
        <authorList>
            <person name="Franch-Gras L."/>
            <person name="Hahn C."/>
            <person name="Garcia-Roger E.M."/>
            <person name="Carmona M.J."/>
            <person name="Serra M."/>
            <person name="Gomez A."/>
        </authorList>
    </citation>
    <scope>NUCLEOTIDE SEQUENCE [LARGE SCALE GENOMIC DNA]</scope>
    <source>
        <strain evidence="4">HYR1</strain>
    </source>
</reference>
<dbReference type="InterPro" id="IPR038922">
    <property type="entry name" value="HYPK_UBA"/>
</dbReference>
<keyword evidence="1" id="KW-0175">Coiled coil</keyword>
<accession>A0A3M7SU95</accession>
<dbReference type="PANTHER" id="PTHR31184">
    <property type="entry name" value="HUNTINGTIN-INTERACTING PROTEIN K FAMILY MEMBER"/>
    <property type="match status" value="1"/>
</dbReference>
<organism evidence="4 5">
    <name type="scientific">Brachionus plicatilis</name>
    <name type="common">Marine rotifer</name>
    <name type="synonym">Brachionus muelleri</name>
    <dbReference type="NCBI Taxonomy" id="10195"/>
    <lineage>
        <taxon>Eukaryota</taxon>
        <taxon>Metazoa</taxon>
        <taxon>Spiralia</taxon>
        <taxon>Gnathifera</taxon>
        <taxon>Rotifera</taxon>
        <taxon>Eurotatoria</taxon>
        <taxon>Monogononta</taxon>
        <taxon>Pseudotrocha</taxon>
        <taxon>Ploima</taxon>
        <taxon>Brachionidae</taxon>
        <taxon>Brachionus</taxon>
    </lineage>
</organism>
<proteinExistence type="predicted"/>
<dbReference type="STRING" id="10195.A0A3M7SU95"/>
<dbReference type="CDD" id="cd14361">
    <property type="entry name" value="UBA_HYPK"/>
    <property type="match status" value="1"/>
</dbReference>
<feature type="region of interest" description="Disordered" evidence="2">
    <location>
        <begin position="1"/>
        <end position="24"/>
    </location>
</feature>
<feature type="domain" description="Nascent polypeptide-associated complex subunit alpha-like UBA" evidence="3">
    <location>
        <begin position="68"/>
        <end position="108"/>
    </location>
</feature>
<evidence type="ECO:0000256" key="2">
    <source>
        <dbReference type="SAM" id="MobiDB-lite"/>
    </source>
</evidence>
<dbReference type="Gene3D" id="1.10.8.10">
    <property type="entry name" value="DNA helicase RuvA subunit, C-terminal domain"/>
    <property type="match status" value="1"/>
</dbReference>
<protein>
    <submittedName>
        <fullName evidence="4">Huntingtin-interacting K</fullName>
    </submittedName>
</protein>
<evidence type="ECO:0000256" key="1">
    <source>
        <dbReference type="SAM" id="Coils"/>
    </source>
</evidence>
<evidence type="ECO:0000313" key="5">
    <source>
        <dbReference type="Proteomes" id="UP000276133"/>
    </source>
</evidence>
<feature type="coiled-coil region" evidence="1">
    <location>
        <begin position="51"/>
        <end position="78"/>
    </location>
</feature>